<evidence type="ECO:0000256" key="1">
    <source>
        <dbReference type="ARBA" id="ARBA00001255"/>
    </source>
</evidence>
<dbReference type="EMBL" id="KZ679013">
    <property type="protein sequence ID" value="PSS14998.1"/>
    <property type="molecule type" value="Genomic_DNA"/>
</dbReference>
<protein>
    <submittedName>
        <fullName evidence="5">Glycoside hydrolase family 36 protein</fullName>
    </submittedName>
</protein>
<keyword evidence="6" id="KW-1185">Reference proteome</keyword>
<reference evidence="5 6" key="1">
    <citation type="journal article" date="2018" name="New Phytol.">
        <title>Comparative genomics and transcriptomics depict ericoid mycorrhizal fungi as versatile saprotrophs and plant mutualists.</title>
        <authorList>
            <person name="Martino E."/>
            <person name="Morin E."/>
            <person name="Grelet G.A."/>
            <person name="Kuo A."/>
            <person name="Kohler A."/>
            <person name="Daghino S."/>
            <person name="Barry K.W."/>
            <person name="Cichocki N."/>
            <person name="Clum A."/>
            <person name="Dockter R.B."/>
            <person name="Hainaut M."/>
            <person name="Kuo R.C."/>
            <person name="LaButti K."/>
            <person name="Lindahl B.D."/>
            <person name="Lindquist E.A."/>
            <person name="Lipzen A."/>
            <person name="Khouja H.R."/>
            <person name="Magnuson J."/>
            <person name="Murat C."/>
            <person name="Ohm R.A."/>
            <person name="Singer S.W."/>
            <person name="Spatafora J.W."/>
            <person name="Wang M."/>
            <person name="Veneault-Fourrey C."/>
            <person name="Henrissat B."/>
            <person name="Grigoriev I.V."/>
            <person name="Martin F.M."/>
            <person name="Perotto S."/>
        </authorList>
    </citation>
    <scope>NUCLEOTIDE SEQUENCE [LARGE SCALE GENOMIC DNA]</scope>
    <source>
        <strain evidence="5 6">ATCC 22711</strain>
    </source>
</reference>
<keyword evidence="5" id="KW-0378">Hydrolase</keyword>
<dbReference type="InterPro" id="IPR008811">
    <property type="entry name" value="Glycosyl_hydrolases_36"/>
</dbReference>
<dbReference type="InterPro" id="IPR017853">
    <property type="entry name" value="GH"/>
</dbReference>
<dbReference type="GeneID" id="36576897"/>
<comment type="catalytic activity">
    <reaction evidence="4">
        <text>alpha-D-galactosyl-(1-&gt;3)-1D-myo-inositol + sucrose = raffinose + myo-inositol</text>
        <dbReference type="Rhea" id="RHEA:20161"/>
        <dbReference type="ChEBI" id="CHEBI:16634"/>
        <dbReference type="ChEBI" id="CHEBI:17268"/>
        <dbReference type="ChEBI" id="CHEBI:17505"/>
        <dbReference type="ChEBI" id="CHEBI:17992"/>
        <dbReference type="EC" id="2.4.1.82"/>
    </reaction>
</comment>
<comment type="similarity">
    <text evidence="2">Belongs to the glycosyl hydrolases 36 family.</text>
</comment>
<dbReference type="PANTHER" id="PTHR31268">
    <property type="match status" value="1"/>
</dbReference>
<gene>
    <name evidence="5" type="ORF">M430DRAFT_59668</name>
</gene>
<dbReference type="Pfam" id="PF05691">
    <property type="entry name" value="Raffinose_syn"/>
    <property type="match status" value="1"/>
</dbReference>
<evidence type="ECO:0000313" key="5">
    <source>
        <dbReference type="EMBL" id="PSS14998.1"/>
    </source>
</evidence>
<dbReference type="Proteomes" id="UP000241818">
    <property type="component" value="Unassembled WGS sequence"/>
</dbReference>
<dbReference type="GO" id="GO:0047274">
    <property type="term" value="F:galactinol-sucrose galactosyltransferase activity"/>
    <property type="evidence" value="ECO:0007669"/>
    <property type="project" value="UniProtKB-EC"/>
</dbReference>
<keyword evidence="3" id="KW-0119">Carbohydrate metabolism</keyword>
<proteinExistence type="inferred from homology"/>
<dbReference type="Gene3D" id="3.20.20.70">
    <property type="entry name" value="Aldolase class I"/>
    <property type="match status" value="1"/>
</dbReference>
<dbReference type="PANTHER" id="PTHR31268:SF32">
    <property type="entry name" value="GALACTINOL--SUCROSE GALACTOSYLTRANSFERASE 2-RELATED"/>
    <property type="match status" value="1"/>
</dbReference>
<evidence type="ECO:0000313" key="6">
    <source>
        <dbReference type="Proteomes" id="UP000241818"/>
    </source>
</evidence>
<dbReference type="InterPro" id="IPR013785">
    <property type="entry name" value="Aldolase_TIM"/>
</dbReference>
<evidence type="ECO:0000256" key="2">
    <source>
        <dbReference type="ARBA" id="ARBA00007240"/>
    </source>
</evidence>
<name>A0A2T3AY57_AMORE</name>
<sequence length="906" mass="101289">MAEQTFISPADGNEVFQAKYIPKQKGPPALDSPSMKAYISTFPSLGRVTSIDHSTSVFTALLEVDEGRANDPWQVSLWHSNGGEWREVPMEPLTKASSQPISLQDSKVTSGLHKIYFTTSLAINLPTSFTIKFRNGPDKSWKWVRDHQGTQDGIVMLKTITSQDAISRDLRDYVEDLNPILQSKNYLSQSPGTTLWSVEVVVEAADGEKSAIKNFKFGIPWGYQKFSRWFALTRIWSPWLAPRHGKARFELDKEAVMCSFLSLTGKHLVLLAISGVEDVMTLFTSVDGAVNLQVRNDSNQQRVAKVLVGLGDDFESANAAVMYHARGIVAAVETATGEQQQEIAALKEGGESTKVWAENWYDGLTYCTWNALGQRLTEEKVLNAVEALAKNKINITNFIIDDNWQSIDYLGHGQFQHGWVEFEAEREAFPSGLKQLVSKIREKHPSIQHIAVWHAILGYWGGLSPDGKLAKSYKTREVVREDAKRRNLPLGGKMTVVDKEDVGKFYDDFYRFLSSCGVDAVKTDAQFMLDTFVSAEARRELISTYLDAWTVSTLRHFSIKAISCMSQTPQILYHSQLPQNRPPILVRNSDDFFPEVPTSHPWHIWTNAHNALFTQHLNVIPDWDMFQTVHDYSGFHAAARCVSGGPIYFTDVPGQHDFDLINQMTGPTPRGKTVIFRPSVVGKALDQYNGYDDDTLLLVGTYHGAAVTGTGIIGFFNVSQRPLSELIPLSKFPGVIEAQFYIVRAHSSGLISRPMQVVDRNALLYISLGVRGYDILSAYPLRGFVDEKKSETTWIANLGLLGKMSGAAAVVDNKITKLEGGRLFIDTNIKALGVLGIYISDLPKRSFQENLLITILGEVLPVHTVSVSKLDEHVLQIDTEKAWKELGLESRWSNEVEVKIYINPIH</sequence>
<evidence type="ECO:0000256" key="3">
    <source>
        <dbReference type="ARBA" id="ARBA00023277"/>
    </source>
</evidence>
<dbReference type="AlphaFoldDB" id="A0A2T3AY57"/>
<evidence type="ECO:0000256" key="4">
    <source>
        <dbReference type="ARBA" id="ARBA00049426"/>
    </source>
</evidence>
<dbReference type="FunFam" id="3.20.20.70:FF:000222">
    <property type="entry name" value="Raffinose synthase Sip1 protein"/>
    <property type="match status" value="1"/>
</dbReference>
<dbReference type="InParanoid" id="A0A2T3AY57"/>
<dbReference type="RefSeq" id="XP_024719597.1">
    <property type="nucleotide sequence ID" value="XM_024868816.1"/>
</dbReference>
<dbReference type="SUPFAM" id="SSF51445">
    <property type="entry name" value="(Trans)glycosidases"/>
    <property type="match status" value="1"/>
</dbReference>
<dbReference type="GO" id="GO:0004557">
    <property type="term" value="F:alpha-galactosidase activity"/>
    <property type="evidence" value="ECO:0007669"/>
    <property type="project" value="UniProtKB-EC"/>
</dbReference>
<comment type="catalytic activity">
    <reaction evidence="1">
        <text>Hydrolysis of terminal, non-reducing alpha-D-galactose residues in alpha-D-galactosides, including galactose oligosaccharides, galactomannans and galactolipids.</text>
        <dbReference type="EC" id="3.2.1.22"/>
    </reaction>
</comment>
<organism evidence="5 6">
    <name type="scientific">Amorphotheca resinae ATCC 22711</name>
    <dbReference type="NCBI Taxonomy" id="857342"/>
    <lineage>
        <taxon>Eukaryota</taxon>
        <taxon>Fungi</taxon>
        <taxon>Dikarya</taxon>
        <taxon>Ascomycota</taxon>
        <taxon>Pezizomycotina</taxon>
        <taxon>Leotiomycetes</taxon>
        <taxon>Helotiales</taxon>
        <taxon>Amorphothecaceae</taxon>
        <taxon>Amorphotheca</taxon>
    </lineage>
</organism>
<accession>A0A2T3AY57</accession>
<dbReference type="STRING" id="857342.A0A2T3AY57"/>
<dbReference type="OrthoDB" id="4664297at2759"/>